<protein>
    <recommendedName>
        <fullName evidence="1">Myb-like domain-containing protein</fullName>
    </recommendedName>
</protein>
<dbReference type="InterPro" id="IPR025999">
    <property type="entry name" value="MCRS_N"/>
</dbReference>
<dbReference type="SUPFAM" id="SSF46689">
    <property type="entry name" value="Homeodomain-like"/>
    <property type="match status" value="1"/>
</dbReference>
<dbReference type="PANTHER" id="PTHR47863:SF5">
    <property type="entry name" value="HOMEODOMAIN-LIKE PROTEIN WITH RING_FYVE_PHD-TYPE ZINC FINGER DOMAIN-CONTAINING PROTEIN-RELATED"/>
    <property type="match status" value="1"/>
</dbReference>
<feature type="domain" description="Myb-like" evidence="1">
    <location>
        <begin position="134"/>
        <end position="187"/>
    </location>
</feature>
<dbReference type="Gene3D" id="1.10.10.60">
    <property type="entry name" value="Homeodomain-like"/>
    <property type="match status" value="1"/>
</dbReference>
<organism evidence="2">
    <name type="scientific">Noccaea caerulescens</name>
    <name type="common">Alpine penny-cress</name>
    <name type="synonym">Thlaspi caerulescens</name>
    <dbReference type="NCBI Taxonomy" id="107243"/>
    <lineage>
        <taxon>Eukaryota</taxon>
        <taxon>Viridiplantae</taxon>
        <taxon>Streptophyta</taxon>
        <taxon>Embryophyta</taxon>
        <taxon>Tracheophyta</taxon>
        <taxon>Spermatophyta</taxon>
        <taxon>Magnoliopsida</taxon>
        <taxon>eudicotyledons</taxon>
        <taxon>Gunneridae</taxon>
        <taxon>Pentapetalae</taxon>
        <taxon>rosids</taxon>
        <taxon>malvids</taxon>
        <taxon>Brassicales</taxon>
        <taxon>Brassicaceae</taxon>
        <taxon>Coluteocarpeae</taxon>
        <taxon>Noccaea</taxon>
    </lineage>
</organism>
<dbReference type="EMBL" id="GEVM01004834">
    <property type="protein sequence ID" value="JAV01105.1"/>
    <property type="molecule type" value="Transcribed_RNA"/>
</dbReference>
<gene>
    <name evidence="2" type="ORF">MP_TR15539_c0_g1_i1_g.44485</name>
</gene>
<dbReference type="PANTHER" id="PTHR47863">
    <property type="entry name" value="RING/FYVE/PHD ZINC FINGER SUPERFAMILY PROTEIN"/>
    <property type="match status" value="1"/>
</dbReference>
<dbReference type="InterPro" id="IPR009057">
    <property type="entry name" value="Homeodomain-like_sf"/>
</dbReference>
<dbReference type="InterPro" id="IPR001005">
    <property type="entry name" value="SANT/Myb"/>
</dbReference>
<accession>A0A1J3KA51</accession>
<reference evidence="2" key="1">
    <citation type="submission" date="2016-07" db="EMBL/GenBank/DDBJ databases">
        <title>De novo transcriptome assembly of four accessions of the metal hyperaccumulator plant Noccaea caerulescens.</title>
        <authorList>
            <person name="Blande D."/>
            <person name="Halimaa P."/>
            <person name="Tervahauta A.I."/>
            <person name="Aarts M.G."/>
            <person name="Karenlampi S.O."/>
        </authorList>
    </citation>
    <scope>NUCLEOTIDE SEQUENCE</scope>
</reference>
<sequence length="196" mass="22649">MDWTMEMSIVPKETIGAGAALMLAPDAEYGVREMMQDLDVEMVSFTHNERDSESVEALLAMKEIIDRTAIVSDQELHGEFDSYSSEGDNDQVGMDSDKSRCENLPLALEDTDHVTQIQNPTRKDEIMPTMRILWSPEEVEMLKVCVEKFAPKVKRNLPWQKILLMGKDVFHESRTPSRLKDKWKTMKTKKKMLRWP</sequence>
<dbReference type="PROSITE" id="PS50090">
    <property type="entry name" value="MYB_LIKE"/>
    <property type="match status" value="1"/>
</dbReference>
<dbReference type="AlphaFoldDB" id="A0A1J3KA51"/>
<proteinExistence type="predicted"/>
<evidence type="ECO:0000313" key="2">
    <source>
        <dbReference type="EMBL" id="JAV01105.1"/>
    </source>
</evidence>
<name>A0A1J3KA51_NOCCA</name>
<evidence type="ECO:0000259" key="1">
    <source>
        <dbReference type="PROSITE" id="PS50090"/>
    </source>
</evidence>
<dbReference type="Pfam" id="PF13325">
    <property type="entry name" value="MCRS_N"/>
    <property type="match status" value="1"/>
</dbReference>